<evidence type="ECO:0000313" key="1">
    <source>
        <dbReference type="EMBL" id="GAF80439.1"/>
    </source>
</evidence>
<name>X0SHE5_9ZZZZ</name>
<feature type="non-terminal residue" evidence="1">
    <location>
        <position position="1"/>
    </location>
</feature>
<sequence length="61" mass="6153">SPPFITALSGAGILSTIPFELAKSPHLVPCGLGIGAGGLIITIKPTKGFHPIGSPLSQDFN</sequence>
<gene>
    <name evidence="1" type="ORF">S01H1_18422</name>
</gene>
<proteinExistence type="predicted"/>
<accession>X0SHE5</accession>
<dbReference type="EMBL" id="BARS01009849">
    <property type="protein sequence ID" value="GAF80439.1"/>
    <property type="molecule type" value="Genomic_DNA"/>
</dbReference>
<dbReference type="AlphaFoldDB" id="X0SHE5"/>
<reference evidence="1" key="1">
    <citation type="journal article" date="2014" name="Front. Microbiol.">
        <title>High frequency of phylogenetically diverse reductive dehalogenase-homologous genes in deep subseafloor sedimentary metagenomes.</title>
        <authorList>
            <person name="Kawai M."/>
            <person name="Futagami T."/>
            <person name="Toyoda A."/>
            <person name="Takaki Y."/>
            <person name="Nishi S."/>
            <person name="Hori S."/>
            <person name="Arai W."/>
            <person name="Tsubouchi T."/>
            <person name="Morono Y."/>
            <person name="Uchiyama I."/>
            <person name="Ito T."/>
            <person name="Fujiyama A."/>
            <person name="Inagaki F."/>
            <person name="Takami H."/>
        </authorList>
    </citation>
    <scope>NUCLEOTIDE SEQUENCE</scope>
    <source>
        <strain evidence="1">Expedition CK06-06</strain>
    </source>
</reference>
<protein>
    <submittedName>
        <fullName evidence="1">Uncharacterized protein</fullName>
    </submittedName>
</protein>
<organism evidence="1">
    <name type="scientific">marine sediment metagenome</name>
    <dbReference type="NCBI Taxonomy" id="412755"/>
    <lineage>
        <taxon>unclassified sequences</taxon>
        <taxon>metagenomes</taxon>
        <taxon>ecological metagenomes</taxon>
    </lineage>
</organism>
<comment type="caution">
    <text evidence="1">The sequence shown here is derived from an EMBL/GenBank/DDBJ whole genome shotgun (WGS) entry which is preliminary data.</text>
</comment>